<reference evidence="2 3" key="1">
    <citation type="submission" date="2020-05" db="EMBL/GenBank/DDBJ databases">
        <title>Azospirillum oleiclasticum sp. nov, a nitrogen-fixing and heavy crude oil-emulsifying bacterium isolated from the crude oil of Yumen Oilfield.</title>
        <authorList>
            <person name="Wu D."/>
            <person name="Cai M."/>
            <person name="Zhang X."/>
        </authorList>
    </citation>
    <scope>NUCLEOTIDE SEQUENCE [LARGE SCALE GENOMIC DNA]</scope>
    <source>
        <strain evidence="2 3">ROY-1-1-2</strain>
    </source>
</reference>
<keyword evidence="2" id="KW-0808">Transferase</keyword>
<dbReference type="Pfam" id="PF05050">
    <property type="entry name" value="Methyltransf_21"/>
    <property type="match status" value="1"/>
</dbReference>
<dbReference type="PANTHER" id="PTHR36973">
    <property type="entry name" value="SLL1456 PROTEIN-RELATED"/>
    <property type="match status" value="1"/>
</dbReference>
<dbReference type="NCBIfam" id="TIGR01444">
    <property type="entry name" value="fkbM_fam"/>
    <property type="match status" value="1"/>
</dbReference>
<evidence type="ECO:0000313" key="2">
    <source>
        <dbReference type="EMBL" id="NYZ24656.1"/>
    </source>
</evidence>
<dbReference type="InterPro" id="IPR006342">
    <property type="entry name" value="FkbM_mtfrase"/>
</dbReference>
<accession>A0ABX2TJX7</accession>
<evidence type="ECO:0000313" key="3">
    <source>
        <dbReference type="Proteomes" id="UP000584642"/>
    </source>
</evidence>
<comment type="caution">
    <text evidence="2">The sequence shown here is derived from an EMBL/GenBank/DDBJ whole genome shotgun (WGS) entry which is preliminary data.</text>
</comment>
<evidence type="ECO:0000259" key="1">
    <source>
        <dbReference type="Pfam" id="PF05050"/>
    </source>
</evidence>
<dbReference type="SUPFAM" id="SSF53335">
    <property type="entry name" value="S-adenosyl-L-methionine-dependent methyltransferases"/>
    <property type="match status" value="1"/>
</dbReference>
<sequence length="257" mass="26530">MRVGDTVRKALKLLRLLPEPLFRRGLAHGVAAAVEHRAALAGLAPATVIDVGAHRGQFSLLAAALFPDAAIHALEPQPEAADAYARLFAGNPRVRLHRVAAAERAGEAVLHLARRSDCSSLLPIGAGQLRFAPDSAPAGTRSVPVATLDGLFPADTIARPCLLKLDVQGGELAALRGAGRLLGAVDHVYAELSFRPLYDGQPLAHELVAHLAAQGFGLAGVGVATRDAAGACVQADLLFRQVASGRVEGGRVDGGSG</sequence>
<dbReference type="EMBL" id="JABFDB010000042">
    <property type="protein sequence ID" value="NYZ24656.1"/>
    <property type="molecule type" value="Genomic_DNA"/>
</dbReference>
<keyword evidence="3" id="KW-1185">Reference proteome</keyword>
<proteinExistence type="predicted"/>
<dbReference type="Gene3D" id="3.40.50.150">
    <property type="entry name" value="Vaccinia Virus protein VP39"/>
    <property type="match status" value="1"/>
</dbReference>
<dbReference type="InterPro" id="IPR029063">
    <property type="entry name" value="SAM-dependent_MTases_sf"/>
</dbReference>
<dbReference type="Proteomes" id="UP000584642">
    <property type="component" value="Unassembled WGS sequence"/>
</dbReference>
<keyword evidence="2" id="KW-0489">Methyltransferase</keyword>
<organism evidence="2 3">
    <name type="scientific">Azospirillum oleiclasticum</name>
    <dbReference type="NCBI Taxonomy" id="2735135"/>
    <lineage>
        <taxon>Bacteria</taxon>
        <taxon>Pseudomonadati</taxon>
        <taxon>Pseudomonadota</taxon>
        <taxon>Alphaproteobacteria</taxon>
        <taxon>Rhodospirillales</taxon>
        <taxon>Azospirillaceae</taxon>
        <taxon>Azospirillum</taxon>
    </lineage>
</organism>
<gene>
    <name evidence="2" type="ORF">HND93_33550</name>
</gene>
<protein>
    <submittedName>
        <fullName evidence="2">FkbM family methyltransferase</fullName>
    </submittedName>
</protein>
<dbReference type="PANTHER" id="PTHR36973:SF4">
    <property type="entry name" value="NODULATION PROTEIN"/>
    <property type="match status" value="1"/>
</dbReference>
<feature type="domain" description="Methyltransferase FkbM" evidence="1">
    <location>
        <begin position="50"/>
        <end position="216"/>
    </location>
</feature>
<name>A0ABX2TJX7_9PROT</name>
<dbReference type="GO" id="GO:0032259">
    <property type="term" value="P:methylation"/>
    <property type="evidence" value="ECO:0007669"/>
    <property type="project" value="UniProtKB-KW"/>
</dbReference>
<dbReference type="RefSeq" id="WP_180286433.1">
    <property type="nucleotide sequence ID" value="NZ_JABFDB010000042.1"/>
</dbReference>
<dbReference type="GO" id="GO:0008168">
    <property type="term" value="F:methyltransferase activity"/>
    <property type="evidence" value="ECO:0007669"/>
    <property type="project" value="UniProtKB-KW"/>
</dbReference>
<dbReference type="InterPro" id="IPR053188">
    <property type="entry name" value="FkbM_Methyltransferase"/>
</dbReference>